<dbReference type="PhylomeDB" id="A0A0G4GD13"/>
<evidence type="ECO:0000313" key="2">
    <source>
        <dbReference type="EMBL" id="CEM27080.1"/>
    </source>
</evidence>
<reference evidence="2" key="1">
    <citation type="submission" date="2014-11" db="EMBL/GenBank/DDBJ databases">
        <authorList>
            <person name="Otto D Thomas"/>
            <person name="Naeem Raeece"/>
        </authorList>
    </citation>
    <scope>NUCLEOTIDE SEQUENCE</scope>
</reference>
<keyword evidence="1" id="KW-0472">Membrane</keyword>
<accession>A0A0G4GD13</accession>
<dbReference type="AlphaFoldDB" id="A0A0G4GD13"/>
<proteinExistence type="predicted"/>
<dbReference type="EMBL" id="CDMZ01001092">
    <property type="protein sequence ID" value="CEM27080.1"/>
    <property type="molecule type" value="Genomic_DNA"/>
</dbReference>
<keyword evidence="1" id="KW-0812">Transmembrane</keyword>
<protein>
    <submittedName>
        <fullName evidence="2">Uncharacterized protein</fullName>
    </submittedName>
</protein>
<sequence>MTTGGGIGINDTIFFSCPKGGVLRVDDKARVRGGATCVDPFGKREFDLEVSAVKCVRSATSIFLEICFWTLLVLVLGVAVGVFIWYGWKEKWRRRRIARRLNLQRVVVPPEGADVREMVREKPRSLAE</sequence>
<feature type="transmembrane region" description="Helical" evidence="1">
    <location>
        <begin position="62"/>
        <end position="86"/>
    </location>
</feature>
<gene>
    <name evidence="2" type="ORF">Cvel_4532</name>
</gene>
<name>A0A0G4GD13_9ALVE</name>
<organism evidence="2">
    <name type="scientific">Chromera velia CCMP2878</name>
    <dbReference type="NCBI Taxonomy" id="1169474"/>
    <lineage>
        <taxon>Eukaryota</taxon>
        <taxon>Sar</taxon>
        <taxon>Alveolata</taxon>
        <taxon>Colpodellida</taxon>
        <taxon>Chromeraceae</taxon>
        <taxon>Chromera</taxon>
    </lineage>
</organism>
<keyword evidence="1" id="KW-1133">Transmembrane helix</keyword>
<dbReference type="VEuPathDB" id="CryptoDB:Cvel_4532"/>
<evidence type="ECO:0000256" key="1">
    <source>
        <dbReference type="SAM" id="Phobius"/>
    </source>
</evidence>